<dbReference type="InterPro" id="IPR032861">
    <property type="entry name" value="TAXi_N"/>
</dbReference>
<gene>
    <name evidence="3" type="ORF">CB5_LOCUS22698</name>
</gene>
<evidence type="ECO:0000256" key="1">
    <source>
        <dbReference type="ARBA" id="ARBA00007447"/>
    </source>
</evidence>
<dbReference type="InterPro" id="IPR033121">
    <property type="entry name" value="PEPTIDASE_A1"/>
</dbReference>
<dbReference type="EMBL" id="LR862134">
    <property type="protein sequence ID" value="CAD1839487.1"/>
    <property type="molecule type" value="Genomic_DNA"/>
</dbReference>
<accession>A0A6V7Q9B6</accession>
<comment type="similarity">
    <text evidence="1">Belongs to the peptidase A1 family.</text>
</comment>
<protein>
    <recommendedName>
        <fullName evidence="2">Peptidase A1 domain-containing protein</fullName>
    </recommendedName>
</protein>
<dbReference type="AlphaFoldDB" id="A0A6V7Q9B6"/>
<dbReference type="GO" id="GO:0004190">
    <property type="term" value="F:aspartic-type endopeptidase activity"/>
    <property type="evidence" value="ECO:0007669"/>
    <property type="project" value="InterPro"/>
</dbReference>
<reference evidence="3" key="1">
    <citation type="submission" date="2020-07" db="EMBL/GenBank/DDBJ databases">
        <authorList>
            <person name="Lin J."/>
        </authorList>
    </citation>
    <scope>NUCLEOTIDE SEQUENCE</scope>
</reference>
<dbReference type="InterPro" id="IPR021109">
    <property type="entry name" value="Peptidase_aspartic_dom_sf"/>
</dbReference>
<dbReference type="SUPFAM" id="SSF50630">
    <property type="entry name" value="Acid proteases"/>
    <property type="match status" value="1"/>
</dbReference>
<proteinExistence type="inferred from homology"/>
<evidence type="ECO:0000259" key="2">
    <source>
        <dbReference type="PROSITE" id="PS51767"/>
    </source>
</evidence>
<dbReference type="Gene3D" id="2.40.70.10">
    <property type="entry name" value="Acid Proteases"/>
    <property type="match status" value="1"/>
</dbReference>
<sequence length="214" mass="23890">MVFVTIGTGNGTIGYHLDLDTGSHLSWTNASHASISTCKIDPYFDLSPIPSFIDISCSDQTLPAKLLSLHSTAIATTIINYIDGFHTSGTLSKDTLASIQAMVTIEFIEGLVFGCSHDTHLNWRQPWFSIRINGIGLSENHLQGNLSIMAASAFQLSFPIWFKQYKLFLRFRKQHYAKRGSVQTTPISTHTRNVRTKANGQRVLSGLWHIHHFT</sequence>
<feature type="domain" description="Peptidase A1" evidence="2">
    <location>
        <begin position="2"/>
        <end position="214"/>
    </location>
</feature>
<dbReference type="GO" id="GO:0006508">
    <property type="term" value="P:proteolysis"/>
    <property type="evidence" value="ECO:0007669"/>
    <property type="project" value="InterPro"/>
</dbReference>
<dbReference type="InterPro" id="IPR001461">
    <property type="entry name" value="Aspartic_peptidase_A1"/>
</dbReference>
<evidence type="ECO:0000313" key="3">
    <source>
        <dbReference type="EMBL" id="CAD1839487.1"/>
    </source>
</evidence>
<organism evidence="3">
    <name type="scientific">Ananas comosus var. bracteatus</name>
    <name type="common">red pineapple</name>
    <dbReference type="NCBI Taxonomy" id="296719"/>
    <lineage>
        <taxon>Eukaryota</taxon>
        <taxon>Viridiplantae</taxon>
        <taxon>Streptophyta</taxon>
        <taxon>Embryophyta</taxon>
        <taxon>Tracheophyta</taxon>
        <taxon>Spermatophyta</taxon>
        <taxon>Magnoliopsida</taxon>
        <taxon>Liliopsida</taxon>
        <taxon>Poales</taxon>
        <taxon>Bromeliaceae</taxon>
        <taxon>Bromelioideae</taxon>
        <taxon>Ananas</taxon>
    </lineage>
</organism>
<dbReference type="Pfam" id="PF14543">
    <property type="entry name" value="TAXi_N"/>
    <property type="match status" value="1"/>
</dbReference>
<dbReference type="PROSITE" id="PS51767">
    <property type="entry name" value="PEPTIDASE_A1"/>
    <property type="match status" value="1"/>
</dbReference>
<dbReference type="PANTHER" id="PTHR13683:SF679">
    <property type="entry name" value="ASPARTYL PROTEASE FAMILY PROTEIN 2"/>
    <property type="match status" value="1"/>
</dbReference>
<dbReference type="PANTHER" id="PTHR13683">
    <property type="entry name" value="ASPARTYL PROTEASES"/>
    <property type="match status" value="1"/>
</dbReference>
<name>A0A6V7Q9B6_ANACO</name>